<sequence>MPDGEARAGHDGLAEALLASPAGRRMLAHYAEVTSVPGWWQHRPDRPGTSTVFAVFVPTSEVDDADVADDVADEGRPFVPPPPEPWPTIVEGVARRCRDVAAQPVDQARLCGAVARSVDFTMPWQEVDADDELTARAEVRAALRPVAEVIVASPAAEGWTRPLAVGDQRVTLFHDDQDGSVPALALSGLDAWAQAWHAATAGAPSVSEDALAELARSNESGAWWSTPTGPFMCAGEEPPPHPTAAPRTTPSSRWGEHLLGASELAWIEDSFSWREATLVPVTPRRTPRVFEVTGPDAWAELVRRFPLDVTLARAPDWYRHTGRIGRWAVPDWRAARQEYDAVHVTMAGYLTTVGLAVEVGDRDGDGGDGVASVLAGWAPDLCVWLTDVLEESGPRERWVRGDVDDRDHGWRRAEA</sequence>
<comment type="caution">
    <text evidence="1">The sequence shown here is derived from an EMBL/GenBank/DDBJ whole genome shotgun (WGS) entry which is preliminary data.</text>
</comment>
<accession>A0A5C5BBD3</accession>
<protein>
    <submittedName>
        <fullName evidence="1">Uncharacterized protein</fullName>
    </submittedName>
</protein>
<dbReference type="OrthoDB" id="4700192at2"/>
<dbReference type="Proteomes" id="UP000313849">
    <property type="component" value="Unassembled WGS sequence"/>
</dbReference>
<dbReference type="AlphaFoldDB" id="A0A5C5BBD3"/>
<dbReference type="EMBL" id="VENP01000050">
    <property type="protein sequence ID" value="TNU73362.1"/>
    <property type="molecule type" value="Genomic_DNA"/>
</dbReference>
<reference evidence="1 2" key="1">
    <citation type="submission" date="2019-06" db="EMBL/GenBank/DDBJ databases">
        <title>Draft genome sequence of Miniimonas arenae KCTC 19750T isolated from sea sand.</title>
        <authorList>
            <person name="Park S.-J."/>
        </authorList>
    </citation>
    <scope>NUCLEOTIDE SEQUENCE [LARGE SCALE GENOMIC DNA]</scope>
    <source>
        <strain evidence="1 2">KCTC 19750</strain>
    </source>
</reference>
<keyword evidence="2" id="KW-1185">Reference proteome</keyword>
<proteinExistence type="predicted"/>
<evidence type="ECO:0000313" key="2">
    <source>
        <dbReference type="Proteomes" id="UP000313849"/>
    </source>
</evidence>
<gene>
    <name evidence="1" type="ORF">FH969_11850</name>
</gene>
<dbReference type="RefSeq" id="WP_139987377.1">
    <property type="nucleotide sequence ID" value="NZ_VENP01000050.1"/>
</dbReference>
<name>A0A5C5BBD3_9MICO</name>
<organism evidence="1 2">
    <name type="scientific">Miniimonas arenae</name>
    <dbReference type="NCBI Taxonomy" id="676201"/>
    <lineage>
        <taxon>Bacteria</taxon>
        <taxon>Bacillati</taxon>
        <taxon>Actinomycetota</taxon>
        <taxon>Actinomycetes</taxon>
        <taxon>Micrococcales</taxon>
        <taxon>Beutenbergiaceae</taxon>
        <taxon>Miniimonas</taxon>
    </lineage>
</organism>
<evidence type="ECO:0000313" key="1">
    <source>
        <dbReference type="EMBL" id="TNU73362.1"/>
    </source>
</evidence>